<evidence type="ECO:0000313" key="2">
    <source>
        <dbReference type="EMBL" id="GAT46650.1"/>
    </source>
</evidence>
<feature type="compositionally biased region" description="Low complexity" evidence="1">
    <location>
        <begin position="367"/>
        <end position="378"/>
    </location>
</feature>
<feature type="compositionally biased region" description="Polar residues" evidence="1">
    <location>
        <begin position="327"/>
        <end position="336"/>
    </location>
</feature>
<feature type="compositionally biased region" description="Acidic residues" evidence="1">
    <location>
        <begin position="428"/>
        <end position="437"/>
    </location>
</feature>
<feature type="compositionally biased region" description="Acidic residues" evidence="1">
    <location>
        <begin position="28"/>
        <end position="38"/>
    </location>
</feature>
<dbReference type="EMBL" id="DF842668">
    <property type="protein sequence ID" value="GAT46650.1"/>
    <property type="molecule type" value="Genomic_DNA"/>
</dbReference>
<evidence type="ECO:0000313" key="3">
    <source>
        <dbReference type="Proteomes" id="UP000815677"/>
    </source>
</evidence>
<sequence length="554" mass="61333">MSTTATATAGTPGSPTHSQHSNPRPEHDEVELENDDFQATDGDLQPYLGPLDDDDLDLAQEPCRRLINLPTFNARRRIMSQKHIVARQQSALARGALAIGKEYLLDRRGTPRRLYDIFYGEFEMLTHLLNYVEWIPILYGNSDDVRAYRFVRGVYETLLDALRDIRDAAEPSLARTGIVPPPIPKWGKNFHWETYYTANDFEILGVCFRNEVEHFLMVLEENHTFVDDPPDAETMRSIEEFRRTGSVAARRGKTPVRDRARSQREDSSSNTSDSSHYMLHPDSGSRLETRSGNPVARPSGIQEIFEPTVLKRESVPPVMNPELPQFLQPQGNVGRSSSRRRDTPPHFAAMFTQPSRPGFLANGSLGRTAAPPAVARTASGRGGTGGGGGNDPDDPDDTPPRRGPPTGIPRGTPARRDVFRSGDGGGGGDDDPDDPDDGPPGRGPLPGIPDRREGSRRGNSQADRFDGAHRNPGPSNEKYFDLRLKQENVPTWDGNVDTLVLWMRKLNNLAQESDSTFVQLGGIVPQRLTGSAETWYWSLPGVRGTPARINFTAN</sequence>
<protein>
    <submittedName>
        <fullName evidence="2">Uncharacterized protein</fullName>
    </submittedName>
</protein>
<reference evidence="2" key="1">
    <citation type="submission" date="2014-09" db="EMBL/GenBank/DDBJ databases">
        <title>Genome sequence of the luminous mushroom Mycena chlorophos for searching fungal bioluminescence genes.</title>
        <authorList>
            <person name="Tanaka Y."/>
            <person name="Kasuga D."/>
            <person name="Oba Y."/>
            <person name="Hase S."/>
            <person name="Sato K."/>
            <person name="Oba Y."/>
            <person name="Sakakibara Y."/>
        </authorList>
    </citation>
    <scope>NUCLEOTIDE SEQUENCE</scope>
</reference>
<dbReference type="Proteomes" id="UP000815677">
    <property type="component" value="Unassembled WGS sequence"/>
</dbReference>
<proteinExistence type="predicted"/>
<feature type="region of interest" description="Disordered" evidence="1">
    <location>
        <begin position="1"/>
        <end position="51"/>
    </location>
</feature>
<feature type="region of interest" description="Disordered" evidence="1">
    <location>
        <begin position="320"/>
        <end position="477"/>
    </location>
</feature>
<feature type="compositionally biased region" description="Gly residues" evidence="1">
    <location>
        <begin position="380"/>
        <end position="390"/>
    </location>
</feature>
<gene>
    <name evidence="2" type="ORF">MCHLO_04154</name>
</gene>
<feature type="region of interest" description="Disordered" evidence="1">
    <location>
        <begin position="240"/>
        <end position="308"/>
    </location>
</feature>
<keyword evidence="3" id="KW-1185">Reference proteome</keyword>
<feature type="compositionally biased region" description="Basic and acidic residues" evidence="1">
    <location>
        <begin position="255"/>
        <end position="267"/>
    </location>
</feature>
<organism evidence="2 3">
    <name type="scientific">Mycena chlorophos</name>
    <name type="common">Agaric fungus</name>
    <name type="synonym">Agaricus chlorophos</name>
    <dbReference type="NCBI Taxonomy" id="658473"/>
    <lineage>
        <taxon>Eukaryota</taxon>
        <taxon>Fungi</taxon>
        <taxon>Dikarya</taxon>
        <taxon>Basidiomycota</taxon>
        <taxon>Agaricomycotina</taxon>
        <taxon>Agaricomycetes</taxon>
        <taxon>Agaricomycetidae</taxon>
        <taxon>Agaricales</taxon>
        <taxon>Marasmiineae</taxon>
        <taxon>Mycenaceae</taxon>
        <taxon>Mycena</taxon>
    </lineage>
</organism>
<name>A0ABQ0L6S4_MYCCL</name>
<evidence type="ECO:0000256" key="1">
    <source>
        <dbReference type="SAM" id="MobiDB-lite"/>
    </source>
</evidence>
<feature type="compositionally biased region" description="Low complexity" evidence="1">
    <location>
        <begin position="1"/>
        <end position="16"/>
    </location>
</feature>
<accession>A0ABQ0L6S4</accession>
<feature type="compositionally biased region" description="Low complexity" evidence="1">
    <location>
        <begin position="41"/>
        <end position="50"/>
    </location>
</feature>
<feature type="non-terminal residue" evidence="2">
    <location>
        <position position="554"/>
    </location>
</feature>